<keyword evidence="3" id="KW-1185">Reference proteome</keyword>
<dbReference type="AlphaFoldDB" id="A0A226D8D7"/>
<accession>A0A226D8D7</accession>
<feature type="transmembrane region" description="Helical" evidence="1">
    <location>
        <begin position="372"/>
        <end position="397"/>
    </location>
</feature>
<keyword evidence="2" id="KW-0808">Transferase</keyword>
<comment type="caution">
    <text evidence="2">The sequence shown here is derived from an EMBL/GenBank/DDBJ whole genome shotgun (WGS) entry which is preliminary data.</text>
</comment>
<dbReference type="Gene3D" id="3.30.420.10">
    <property type="entry name" value="Ribonuclease H-like superfamily/Ribonuclease H"/>
    <property type="match status" value="1"/>
</dbReference>
<keyword evidence="2" id="KW-0489">Methyltransferase</keyword>
<evidence type="ECO:0000313" key="2">
    <source>
        <dbReference type="EMBL" id="OXA41017.1"/>
    </source>
</evidence>
<dbReference type="InterPro" id="IPR036397">
    <property type="entry name" value="RNaseH_sf"/>
</dbReference>
<dbReference type="GO" id="GO:0032259">
    <property type="term" value="P:methylation"/>
    <property type="evidence" value="ECO:0007669"/>
    <property type="project" value="UniProtKB-KW"/>
</dbReference>
<keyword evidence="1" id="KW-1133">Transmembrane helix</keyword>
<dbReference type="GO" id="GO:0008168">
    <property type="term" value="F:methyltransferase activity"/>
    <property type="evidence" value="ECO:0007669"/>
    <property type="project" value="UniProtKB-KW"/>
</dbReference>
<reference evidence="2 3" key="1">
    <citation type="submission" date="2015-12" db="EMBL/GenBank/DDBJ databases">
        <title>The genome of Folsomia candida.</title>
        <authorList>
            <person name="Faddeeva A."/>
            <person name="Derks M.F."/>
            <person name="Anvar Y."/>
            <person name="Smit S."/>
            <person name="Van Straalen N."/>
            <person name="Roelofs D."/>
        </authorList>
    </citation>
    <scope>NUCLEOTIDE SEQUENCE [LARGE SCALE GENOMIC DNA]</scope>
    <source>
        <strain evidence="2 3">VU population</strain>
        <tissue evidence="2">Whole body</tissue>
    </source>
</reference>
<proteinExistence type="predicted"/>
<sequence length="477" mass="55266">MSQRVSESGDGADVRAAHIRSACFDLHMRSALDLPGLWGGGKKHIFVLLMLAMVPTMFCEDDLPPVNLNFEHFGPCVMKFLPMRDDFVSIDLTEHLIQANNPTNLIYVERLRKLEEQIMRDPRFKLSYLADEMGVSKPAICSMLTEDLDDNAPPHTWLFARVSADENRFTCTNHTPCSPDLTLSDYYSFRNLKKNIRGKRFSDDNEIKSFRSLSVEETDFKRPGDFLPETSFRHHLKLLTQLNLCFVLGSLHPFFPSRANWDNLTEYVSKDYPRRVLMYNDHLIFYRFLYLQKKILKGQYKCFLIPDIALYQGKFAGVSNMLRVEIGQCIKGLDQGGFSNLWMRQIRNFYNLKAIKWPSMKVASPYISTNTLASFSSTVGIILILLWTIFIAELLSYPEMRRTLWKRIKGYYIAVYRGFGELCKYLIVRNKVEGRQKYDKKGRSSHRKLTKVSHAKSLQIISPIHLDSIYVVGQEII</sequence>
<keyword evidence="1" id="KW-0812">Transmembrane</keyword>
<organism evidence="2 3">
    <name type="scientific">Folsomia candida</name>
    <name type="common">Springtail</name>
    <dbReference type="NCBI Taxonomy" id="158441"/>
    <lineage>
        <taxon>Eukaryota</taxon>
        <taxon>Metazoa</taxon>
        <taxon>Ecdysozoa</taxon>
        <taxon>Arthropoda</taxon>
        <taxon>Hexapoda</taxon>
        <taxon>Collembola</taxon>
        <taxon>Entomobryomorpha</taxon>
        <taxon>Isotomoidea</taxon>
        <taxon>Isotomidae</taxon>
        <taxon>Proisotominae</taxon>
        <taxon>Folsomia</taxon>
    </lineage>
</organism>
<evidence type="ECO:0000313" key="3">
    <source>
        <dbReference type="Proteomes" id="UP000198287"/>
    </source>
</evidence>
<protein>
    <submittedName>
        <fullName evidence="2">Histone-lysine N-methyltransferase SETMAR</fullName>
    </submittedName>
</protein>
<keyword evidence="1" id="KW-0472">Membrane</keyword>
<dbReference type="EMBL" id="LNIX01000031">
    <property type="protein sequence ID" value="OXA41017.1"/>
    <property type="molecule type" value="Genomic_DNA"/>
</dbReference>
<dbReference type="GO" id="GO:0003676">
    <property type="term" value="F:nucleic acid binding"/>
    <property type="evidence" value="ECO:0007669"/>
    <property type="project" value="InterPro"/>
</dbReference>
<name>A0A226D8D7_FOLCA</name>
<gene>
    <name evidence="2" type="ORF">Fcan01_24310</name>
</gene>
<evidence type="ECO:0000256" key="1">
    <source>
        <dbReference type="SAM" id="Phobius"/>
    </source>
</evidence>
<dbReference type="Proteomes" id="UP000198287">
    <property type="component" value="Unassembled WGS sequence"/>
</dbReference>